<feature type="transmembrane region" description="Helical" evidence="6">
    <location>
        <begin position="654"/>
        <end position="679"/>
    </location>
</feature>
<sequence>MNTFINNILRVVRKNKLDFFLNLVGLSVAMIIFIFVSLYVENEVTYDNYHPDANRIFRLTTSLTSPSGQTTDMALANPPFAQILKNSCPEIEDFTCVETEGGATLKFGENEYKNINVRAATPSIFKLFAYPALMGNPSEFLKSPNTIVLTEKLAKNILGDLSPLGQKVTIDKKDYQITGVIKDLPTNTDLRFSALIPSDFDGIGELVDWGEYFVYFKMTSANVTGLKRKIEKLTDEKYADLLKEIGGFKLVHHLQPLQSIHFDNSLLADSPKGNKTTVYAFSVVALLILIIAGINYNNLTLAQLEKREHEFNIRKTIGCGKRWIYYHIISESVLNVFFAAVISIGLASLLFPMFNQLFEKNFDLSSVIRIAIPIVGFFVAFGVMVGLYPAFKTTKVSSVKKQGFGLFGKTLVTFQNAVAIVMIAGLFMIWSQIRFMKNAELGFNKEQLMAVSIPPEPEKFPGKEVIRQEFSALPEVKSMAFGGGGTNLGSTSNWMKAIMAVKDDNGDDVQFVLNQPQIDENYIDLFGIEMVEGRNFSRTNSNDKDKSVIINQAYVKAMGWSNPVGKILDETPPQKIIGVVKDFHFDALNNPIEPLKFELLEGQPSYVFLRAELKNVKVIQKKWENLFPDEPFDFRFMDQHMAGLYRQNEKDMTVFSWLTLVAILISCLGLYGLASHFIINRTKEIGIRKVNGAKVSEVISLLNKGFIRWVLIAFVVATPVAWGIMQKWLENFAYKTTLSWWIFALAGLLALGIALLAVSWQSWRAATRNPVEALRYE</sequence>
<feature type="domain" description="ABC3 transporter permease C-terminal" evidence="7">
    <location>
        <begin position="659"/>
        <end position="770"/>
    </location>
</feature>
<organism evidence="9 10">
    <name type="scientific">Maribellus comscasis</name>
    <dbReference type="NCBI Taxonomy" id="2681766"/>
    <lineage>
        <taxon>Bacteria</taxon>
        <taxon>Pseudomonadati</taxon>
        <taxon>Bacteroidota</taxon>
        <taxon>Bacteroidia</taxon>
        <taxon>Marinilabiliales</taxon>
        <taxon>Prolixibacteraceae</taxon>
        <taxon>Maribellus</taxon>
    </lineage>
</organism>
<feature type="transmembrane region" description="Helical" evidence="6">
    <location>
        <begin position="737"/>
        <end position="758"/>
    </location>
</feature>
<dbReference type="Pfam" id="PF02687">
    <property type="entry name" value="FtsX"/>
    <property type="match status" value="2"/>
</dbReference>
<dbReference type="InterPro" id="IPR025857">
    <property type="entry name" value="MacB_PCD"/>
</dbReference>
<name>A0A6I6K3X1_9BACT</name>
<dbReference type="Proteomes" id="UP000428260">
    <property type="component" value="Chromosome"/>
</dbReference>
<evidence type="ECO:0000313" key="9">
    <source>
        <dbReference type="EMBL" id="QGY47277.1"/>
    </source>
</evidence>
<evidence type="ECO:0000256" key="3">
    <source>
        <dbReference type="ARBA" id="ARBA00022692"/>
    </source>
</evidence>
<dbReference type="GO" id="GO:0005886">
    <property type="term" value="C:plasma membrane"/>
    <property type="evidence" value="ECO:0007669"/>
    <property type="project" value="UniProtKB-SubCell"/>
</dbReference>
<dbReference type="EMBL" id="CP046401">
    <property type="protein sequence ID" value="QGY47277.1"/>
    <property type="molecule type" value="Genomic_DNA"/>
</dbReference>
<feature type="domain" description="MacB-like periplasmic core" evidence="8">
    <location>
        <begin position="20"/>
        <end position="231"/>
    </location>
</feature>
<dbReference type="GO" id="GO:0022857">
    <property type="term" value="F:transmembrane transporter activity"/>
    <property type="evidence" value="ECO:0007669"/>
    <property type="project" value="TreeGrafter"/>
</dbReference>
<feature type="transmembrane region" description="Helical" evidence="6">
    <location>
        <begin position="323"/>
        <end position="350"/>
    </location>
</feature>
<dbReference type="Pfam" id="PF12704">
    <property type="entry name" value="MacB_PCD"/>
    <property type="match status" value="2"/>
</dbReference>
<keyword evidence="3 6" id="KW-0812">Transmembrane</keyword>
<evidence type="ECO:0000259" key="7">
    <source>
        <dbReference type="Pfam" id="PF02687"/>
    </source>
</evidence>
<dbReference type="PANTHER" id="PTHR30572:SF18">
    <property type="entry name" value="ABC-TYPE MACROLIDE FAMILY EXPORT SYSTEM PERMEASE COMPONENT 2"/>
    <property type="match status" value="1"/>
</dbReference>
<evidence type="ECO:0000256" key="4">
    <source>
        <dbReference type="ARBA" id="ARBA00022989"/>
    </source>
</evidence>
<dbReference type="KEGG" id="mcos:GM418_27510"/>
<dbReference type="RefSeq" id="WP_158870989.1">
    <property type="nucleotide sequence ID" value="NZ_CP046401.1"/>
</dbReference>
<dbReference type="PANTHER" id="PTHR30572">
    <property type="entry name" value="MEMBRANE COMPONENT OF TRANSPORTER-RELATED"/>
    <property type="match status" value="1"/>
</dbReference>
<feature type="transmembrane region" description="Helical" evidence="6">
    <location>
        <begin position="706"/>
        <end position="725"/>
    </location>
</feature>
<proteinExistence type="predicted"/>
<evidence type="ECO:0000313" key="10">
    <source>
        <dbReference type="Proteomes" id="UP000428260"/>
    </source>
</evidence>
<feature type="transmembrane region" description="Helical" evidence="6">
    <location>
        <begin position="411"/>
        <end position="430"/>
    </location>
</feature>
<keyword evidence="4 6" id="KW-1133">Transmembrane helix</keyword>
<comment type="subcellular location">
    <subcellularLocation>
        <location evidence="1">Cell membrane</location>
        <topology evidence="1">Multi-pass membrane protein</topology>
    </subcellularLocation>
</comment>
<feature type="domain" description="MacB-like periplasmic core" evidence="8">
    <location>
        <begin position="472"/>
        <end position="583"/>
    </location>
</feature>
<feature type="domain" description="ABC3 transporter permease C-terminal" evidence="7">
    <location>
        <begin position="283"/>
        <end position="395"/>
    </location>
</feature>
<evidence type="ECO:0000256" key="2">
    <source>
        <dbReference type="ARBA" id="ARBA00022475"/>
    </source>
</evidence>
<evidence type="ECO:0000259" key="8">
    <source>
        <dbReference type="Pfam" id="PF12704"/>
    </source>
</evidence>
<protein>
    <submittedName>
        <fullName evidence="9">FtsX-like permease family protein</fullName>
    </submittedName>
</protein>
<feature type="transmembrane region" description="Helical" evidence="6">
    <location>
        <begin position="278"/>
        <end position="302"/>
    </location>
</feature>
<dbReference type="InterPro" id="IPR003838">
    <property type="entry name" value="ABC3_permease_C"/>
</dbReference>
<feature type="transmembrane region" description="Helical" evidence="6">
    <location>
        <begin position="20"/>
        <end position="40"/>
    </location>
</feature>
<evidence type="ECO:0000256" key="5">
    <source>
        <dbReference type="ARBA" id="ARBA00023136"/>
    </source>
</evidence>
<accession>A0A6I6K3X1</accession>
<dbReference type="InterPro" id="IPR050250">
    <property type="entry name" value="Macrolide_Exporter_MacB"/>
</dbReference>
<keyword evidence="5 6" id="KW-0472">Membrane</keyword>
<dbReference type="AlphaFoldDB" id="A0A6I6K3X1"/>
<gene>
    <name evidence="9" type="ORF">GM418_27510</name>
</gene>
<evidence type="ECO:0000256" key="1">
    <source>
        <dbReference type="ARBA" id="ARBA00004651"/>
    </source>
</evidence>
<feature type="transmembrane region" description="Helical" evidence="6">
    <location>
        <begin position="370"/>
        <end position="391"/>
    </location>
</feature>
<reference evidence="9 10" key="1">
    <citation type="submission" date="2019-11" db="EMBL/GenBank/DDBJ databases">
        <authorList>
            <person name="Zheng R.K."/>
            <person name="Sun C.M."/>
        </authorList>
    </citation>
    <scope>NUCLEOTIDE SEQUENCE [LARGE SCALE GENOMIC DNA]</scope>
    <source>
        <strain evidence="9 10">WC007</strain>
    </source>
</reference>
<evidence type="ECO:0000256" key="6">
    <source>
        <dbReference type="SAM" id="Phobius"/>
    </source>
</evidence>
<keyword evidence="10" id="KW-1185">Reference proteome</keyword>
<keyword evidence="2" id="KW-1003">Cell membrane</keyword>